<keyword evidence="4" id="KW-1185">Reference proteome</keyword>
<dbReference type="Gene3D" id="3.40.50.10490">
    <property type="entry name" value="Glucose-6-phosphate isomerase like protein, domain 1"/>
    <property type="match status" value="1"/>
</dbReference>
<dbReference type="PROSITE" id="PS51464">
    <property type="entry name" value="SIS"/>
    <property type="match status" value="1"/>
</dbReference>
<dbReference type="PANTHER" id="PTHR30514">
    <property type="entry name" value="GLUCOKINASE"/>
    <property type="match status" value="1"/>
</dbReference>
<dbReference type="Pfam" id="PF01418">
    <property type="entry name" value="HTH_6"/>
    <property type="match status" value="1"/>
</dbReference>
<evidence type="ECO:0000259" key="2">
    <source>
        <dbReference type="PROSITE" id="PS51464"/>
    </source>
</evidence>
<dbReference type="SUPFAM" id="SSF53697">
    <property type="entry name" value="SIS domain"/>
    <property type="match status" value="1"/>
</dbReference>
<dbReference type="InterPro" id="IPR001347">
    <property type="entry name" value="SIS_dom"/>
</dbReference>
<evidence type="ECO:0000259" key="1">
    <source>
        <dbReference type="PROSITE" id="PS51071"/>
    </source>
</evidence>
<name>A0A4V6PDP1_9PSEU</name>
<sequence length="300" mass="32696">MTDKSRLEANTSGEVAAEDLRARVQERLDGLSRAEQKVARYLLNMPQEQLVFATAEELGQHTGTSDATVVRTARKLGYSGLPELKREAGRALVTTVAPATRLEQRLASIGPDLERAMVTVFTEARDELENTLAALELEDVRTAVSLLSHAREVMAFGVGGSELGARHLALRLNRLGRRARFVGSTGFRLADDLLPLGRDDVVVIYLPGRALPELEVLLDHAQVVGARRILISERRLAKQFAPQLDVALYAAGGAGRVAAESTSALTLTDLLVHGVATLHETQAVETRNTLTTLRERLLRK</sequence>
<organism evidence="3 4">
    <name type="scientific">Saccharopolyspora elongata</name>
    <dbReference type="NCBI Taxonomy" id="2530387"/>
    <lineage>
        <taxon>Bacteria</taxon>
        <taxon>Bacillati</taxon>
        <taxon>Actinomycetota</taxon>
        <taxon>Actinomycetes</taxon>
        <taxon>Pseudonocardiales</taxon>
        <taxon>Pseudonocardiaceae</taxon>
        <taxon>Saccharopolyspora</taxon>
    </lineage>
</organism>
<dbReference type="InterPro" id="IPR047640">
    <property type="entry name" value="RpiR-like"/>
</dbReference>
<dbReference type="EMBL" id="SMKW01000062">
    <property type="protein sequence ID" value="TDD41107.1"/>
    <property type="molecule type" value="Genomic_DNA"/>
</dbReference>
<evidence type="ECO:0000313" key="3">
    <source>
        <dbReference type="EMBL" id="TDD41107.1"/>
    </source>
</evidence>
<evidence type="ECO:0000313" key="4">
    <source>
        <dbReference type="Proteomes" id="UP000294947"/>
    </source>
</evidence>
<feature type="domain" description="SIS" evidence="2">
    <location>
        <begin position="143"/>
        <end position="281"/>
    </location>
</feature>
<protein>
    <submittedName>
        <fullName evidence="3">MurR/RpiR family transcriptional regulator</fullName>
    </submittedName>
</protein>
<proteinExistence type="predicted"/>
<dbReference type="AlphaFoldDB" id="A0A4V6PDP1"/>
<dbReference type="GO" id="GO:0097367">
    <property type="term" value="F:carbohydrate derivative binding"/>
    <property type="evidence" value="ECO:0007669"/>
    <property type="project" value="InterPro"/>
</dbReference>
<dbReference type="SUPFAM" id="SSF46689">
    <property type="entry name" value="Homeodomain-like"/>
    <property type="match status" value="1"/>
</dbReference>
<dbReference type="OrthoDB" id="3808596at2"/>
<dbReference type="InterPro" id="IPR009057">
    <property type="entry name" value="Homeodomain-like_sf"/>
</dbReference>
<accession>A0A4V6PDP1</accession>
<dbReference type="PANTHER" id="PTHR30514:SF1">
    <property type="entry name" value="HTH-TYPE TRANSCRIPTIONAL REGULATOR HEXR-RELATED"/>
    <property type="match status" value="1"/>
</dbReference>
<dbReference type="GO" id="GO:0003677">
    <property type="term" value="F:DNA binding"/>
    <property type="evidence" value="ECO:0007669"/>
    <property type="project" value="InterPro"/>
</dbReference>
<dbReference type="InterPro" id="IPR036388">
    <property type="entry name" value="WH-like_DNA-bd_sf"/>
</dbReference>
<dbReference type="Proteomes" id="UP000294947">
    <property type="component" value="Unassembled WGS sequence"/>
</dbReference>
<comment type="caution">
    <text evidence="3">The sequence shown here is derived from an EMBL/GenBank/DDBJ whole genome shotgun (WGS) entry which is preliminary data.</text>
</comment>
<dbReference type="PROSITE" id="PS51071">
    <property type="entry name" value="HTH_RPIR"/>
    <property type="match status" value="1"/>
</dbReference>
<dbReference type="GO" id="GO:0003700">
    <property type="term" value="F:DNA-binding transcription factor activity"/>
    <property type="evidence" value="ECO:0007669"/>
    <property type="project" value="InterPro"/>
</dbReference>
<dbReference type="InterPro" id="IPR046348">
    <property type="entry name" value="SIS_dom_sf"/>
</dbReference>
<dbReference type="InterPro" id="IPR000281">
    <property type="entry name" value="HTH_RpiR"/>
</dbReference>
<dbReference type="Gene3D" id="1.10.10.10">
    <property type="entry name" value="Winged helix-like DNA-binding domain superfamily/Winged helix DNA-binding domain"/>
    <property type="match status" value="1"/>
</dbReference>
<dbReference type="GO" id="GO:1901135">
    <property type="term" value="P:carbohydrate derivative metabolic process"/>
    <property type="evidence" value="ECO:0007669"/>
    <property type="project" value="InterPro"/>
</dbReference>
<gene>
    <name evidence="3" type="ORF">E1288_33820</name>
</gene>
<feature type="domain" description="HTH rpiR-type" evidence="1">
    <location>
        <begin position="18"/>
        <end position="95"/>
    </location>
</feature>
<reference evidence="3 4" key="1">
    <citation type="submission" date="2019-03" db="EMBL/GenBank/DDBJ databases">
        <title>Draft genome sequences of novel Actinobacteria.</title>
        <authorList>
            <person name="Sahin N."/>
            <person name="Ay H."/>
            <person name="Saygin H."/>
        </authorList>
    </citation>
    <scope>NUCLEOTIDE SEQUENCE [LARGE SCALE GENOMIC DNA]</scope>
    <source>
        <strain evidence="3 4">7K502</strain>
    </source>
</reference>